<sequence length="161" mass="17724">MLTKYGHFITFLISMVPIVELRGAIPFGVMKCEVPWQQAVIISMIGNMLPVPFIFFFARKILEWGKDKPVIGKFFSWCLEKGHHGGEKLKAKAGDKGMFWALLLFVGIPLPGTGAWTGTLAASMLDLDFKKSVIAVICGVLLAAAIITLLTVMGFNMFITK</sequence>
<dbReference type="PANTHER" id="PTHR36007:SF2">
    <property type="entry name" value="TRANSPORT PROTEIN-RELATED"/>
    <property type="match status" value="1"/>
</dbReference>
<dbReference type="Pfam" id="PF06695">
    <property type="entry name" value="Sm_multidrug_ex"/>
    <property type="match status" value="1"/>
</dbReference>
<evidence type="ECO:0000313" key="4">
    <source>
        <dbReference type="Proteomes" id="UP000021369"/>
    </source>
</evidence>
<keyword evidence="1" id="KW-1133">Transmembrane helix</keyword>
<reference evidence="2 4" key="1">
    <citation type="submission" date="2013-06" db="EMBL/GenBank/DDBJ databases">
        <title>Rumen cellulosomics: divergent fiber-degrading strategies revealed by comparative genome-wide analysis of six Ruminococcal strains.</title>
        <authorList>
            <person name="Dassa B."/>
            <person name="Borovok I."/>
            <person name="Lamed R."/>
            <person name="Flint H."/>
            <person name="Yeoman C.J."/>
            <person name="White B."/>
            <person name="Bayer E.A."/>
        </authorList>
    </citation>
    <scope>NUCLEOTIDE SEQUENCE [LARGE SCALE GENOMIC DNA]</scope>
    <source>
        <strain evidence="2 4">SY3</strain>
    </source>
</reference>
<evidence type="ECO:0000313" key="3">
    <source>
        <dbReference type="EMBL" id="EXM39778.1"/>
    </source>
</evidence>
<dbReference type="OrthoDB" id="360192at2"/>
<evidence type="ECO:0000256" key="1">
    <source>
        <dbReference type="SAM" id="Phobius"/>
    </source>
</evidence>
<keyword evidence="1" id="KW-0812">Transmembrane</keyword>
<dbReference type="PATRIC" id="fig|1341156.4.peg.3329"/>
<name>A0A011UCA0_RUMAL</name>
<keyword evidence="1" id="KW-0472">Membrane</keyword>
<dbReference type="AlphaFoldDB" id="A0A011UCA0"/>
<dbReference type="EMBL" id="JEOB01000002">
    <property type="protein sequence ID" value="EXM39778.1"/>
    <property type="molecule type" value="Genomic_DNA"/>
</dbReference>
<dbReference type="PANTHER" id="PTHR36007">
    <property type="entry name" value="TRANSPORT PROTEIN-RELATED"/>
    <property type="match status" value="1"/>
</dbReference>
<organism evidence="2 4">
    <name type="scientific">Ruminococcus albus SY3</name>
    <dbReference type="NCBI Taxonomy" id="1341156"/>
    <lineage>
        <taxon>Bacteria</taxon>
        <taxon>Bacillati</taxon>
        <taxon>Bacillota</taxon>
        <taxon>Clostridia</taxon>
        <taxon>Eubacteriales</taxon>
        <taxon>Oscillospiraceae</taxon>
        <taxon>Ruminococcus</taxon>
    </lineage>
</organism>
<keyword evidence="4" id="KW-1185">Reference proteome</keyword>
<gene>
    <name evidence="3" type="ORF">RASY3_08305</name>
    <name evidence="2" type="ORF">RASY3_18690</name>
</gene>
<dbReference type="RefSeq" id="WP_037286839.1">
    <property type="nucleotide sequence ID" value="NZ_JEOB01000002.1"/>
</dbReference>
<dbReference type="Proteomes" id="UP000021369">
    <property type="component" value="Unassembled WGS sequence"/>
</dbReference>
<evidence type="ECO:0000313" key="2">
    <source>
        <dbReference type="EMBL" id="EXM38244.1"/>
    </source>
</evidence>
<proteinExistence type="predicted"/>
<feature type="transmembrane region" description="Helical" evidence="1">
    <location>
        <begin position="98"/>
        <end position="121"/>
    </location>
</feature>
<dbReference type="InterPro" id="IPR009577">
    <property type="entry name" value="Sm_multidrug_ex"/>
</dbReference>
<feature type="transmembrane region" description="Helical" evidence="1">
    <location>
        <begin position="39"/>
        <end position="58"/>
    </location>
</feature>
<feature type="transmembrane region" description="Helical" evidence="1">
    <location>
        <begin position="133"/>
        <end position="159"/>
    </location>
</feature>
<dbReference type="EMBL" id="JEOB01000004">
    <property type="protein sequence ID" value="EXM38244.1"/>
    <property type="molecule type" value="Genomic_DNA"/>
</dbReference>
<protein>
    <submittedName>
        <fullName evidence="2">Small multidrug export protein</fullName>
    </submittedName>
</protein>
<comment type="caution">
    <text evidence="2">The sequence shown here is derived from an EMBL/GenBank/DDBJ whole genome shotgun (WGS) entry which is preliminary data.</text>
</comment>
<accession>A0A011UCA0</accession>